<dbReference type="PROSITE" id="PS51032">
    <property type="entry name" value="AP2_ERF"/>
    <property type="match status" value="1"/>
</dbReference>
<dbReference type="InterPro" id="IPR008271">
    <property type="entry name" value="Ser/Thr_kinase_AS"/>
</dbReference>
<dbReference type="GO" id="GO:0003677">
    <property type="term" value="F:DNA binding"/>
    <property type="evidence" value="ECO:0007669"/>
    <property type="project" value="UniProtKB-KW"/>
</dbReference>
<dbReference type="InterPro" id="IPR000270">
    <property type="entry name" value="PB1_dom"/>
</dbReference>
<reference evidence="9" key="1">
    <citation type="submission" date="2020-10" db="EMBL/GenBank/DDBJ databases">
        <authorList>
            <person name="Han B."/>
            <person name="Lu T."/>
            <person name="Zhao Q."/>
            <person name="Huang X."/>
            <person name="Zhao Y."/>
        </authorList>
    </citation>
    <scope>NUCLEOTIDE SEQUENCE</scope>
</reference>
<dbReference type="SMART" id="SM00380">
    <property type="entry name" value="AP2"/>
    <property type="match status" value="1"/>
</dbReference>
<protein>
    <recommendedName>
        <fullName evidence="11">Protein kinase domain-containing protein</fullName>
    </recommendedName>
</protein>
<dbReference type="InterPro" id="IPR011009">
    <property type="entry name" value="Kinase-like_dom_sf"/>
</dbReference>
<evidence type="ECO:0000256" key="2">
    <source>
        <dbReference type="ARBA" id="ARBA00023015"/>
    </source>
</evidence>
<dbReference type="SUPFAM" id="SSF54277">
    <property type="entry name" value="CAD &amp; PB1 domains"/>
    <property type="match status" value="1"/>
</dbReference>
<dbReference type="AlphaFoldDB" id="A0A811N6F0"/>
<dbReference type="PROSITE" id="PS00108">
    <property type="entry name" value="PROTEIN_KINASE_ST"/>
    <property type="match status" value="1"/>
</dbReference>
<feature type="compositionally biased region" description="Polar residues" evidence="6">
    <location>
        <begin position="574"/>
        <end position="586"/>
    </location>
</feature>
<dbReference type="Gene3D" id="3.30.200.20">
    <property type="entry name" value="Phosphorylase Kinase, domain 1"/>
    <property type="match status" value="1"/>
</dbReference>
<comment type="subcellular location">
    <subcellularLocation>
        <location evidence="1">Nucleus</location>
    </subcellularLocation>
</comment>
<dbReference type="InterPro" id="IPR001471">
    <property type="entry name" value="AP2/ERF_dom"/>
</dbReference>
<evidence type="ECO:0000256" key="5">
    <source>
        <dbReference type="ARBA" id="ARBA00023242"/>
    </source>
</evidence>
<feature type="domain" description="AP2/ERF" evidence="8">
    <location>
        <begin position="980"/>
        <end position="1037"/>
    </location>
</feature>
<dbReference type="GO" id="GO:0005634">
    <property type="term" value="C:nucleus"/>
    <property type="evidence" value="ECO:0007669"/>
    <property type="project" value="UniProtKB-SubCell"/>
</dbReference>
<gene>
    <name evidence="9" type="ORF">NCGR_LOCUS11230</name>
</gene>
<feature type="compositionally biased region" description="Basic and acidic residues" evidence="6">
    <location>
        <begin position="417"/>
        <end position="429"/>
    </location>
</feature>
<dbReference type="CDD" id="cd06410">
    <property type="entry name" value="PB1_UP2"/>
    <property type="match status" value="1"/>
</dbReference>
<dbReference type="Gene3D" id="1.10.510.10">
    <property type="entry name" value="Transferase(Phosphotransferase) domain 1"/>
    <property type="match status" value="1"/>
</dbReference>
<dbReference type="SUPFAM" id="SSF54171">
    <property type="entry name" value="DNA-binding domain"/>
    <property type="match status" value="1"/>
</dbReference>
<dbReference type="SMART" id="SM00666">
    <property type="entry name" value="PB1"/>
    <property type="match status" value="1"/>
</dbReference>
<evidence type="ECO:0000259" key="7">
    <source>
        <dbReference type="PROSITE" id="PS50011"/>
    </source>
</evidence>
<evidence type="ECO:0000313" key="9">
    <source>
        <dbReference type="EMBL" id="CAD6217099.1"/>
    </source>
</evidence>
<evidence type="ECO:0000313" key="10">
    <source>
        <dbReference type="Proteomes" id="UP000604825"/>
    </source>
</evidence>
<dbReference type="InterPro" id="IPR050167">
    <property type="entry name" value="Ser_Thr_protein_kinase"/>
</dbReference>
<dbReference type="InterPro" id="IPR001245">
    <property type="entry name" value="Ser-Thr/Tyr_kinase_cat_dom"/>
</dbReference>
<dbReference type="PROSITE" id="PS50011">
    <property type="entry name" value="PROTEIN_KINASE_DOM"/>
    <property type="match status" value="1"/>
</dbReference>
<name>A0A811N6F0_9POAL</name>
<evidence type="ECO:0008006" key="11">
    <source>
        <dbReference type="Google" id="ProtNLM"/>
    </source>
</evidence>
<feature type="region of interest" description="Disordered" evidence="6">
    <location>
        <begin position="552"/>
        <end position="586"/>
    </location>
</feature>
<dbReference type="Proteomes" id="UP000604825">
    <property type="component" value="Unassembled WGS sequence"/>
</dbReference>
<keyword evidence="2" id="KW-0805">Transcription regulation</keyword>
<dbReference type="InterPro" id="IPR036955">
    <property type="entry name" value="AP2/ERF_dom_sf"/>
</dbReference>
<dbReference type="CDD" id="cd00018">
    <property type="entry name" value="AP2"/>
    <property type="match status" value="1"/>
</dbReference>
<evidence type="ECO:0000256" key="6">
    <source>
        <dbReference type="SAM" id="MobiDB-lite"/>
    </source>
</evidence>
<dbReference type="SUPFAM" id="SSF56112">
    <property type="entry name" value="Protein kinase-like (PK-like)"/>
    <property type="match status" value="1"/>
</dbReference>
<dbReference type="OrthoDB" id="4062651at2759"/>
<dbReference type="GO" id="GO:0003700">
    <property type="term" value="F:DNA-binding transcription factor activity"/>
    <property type="evidence" value="ECO:0007669"/>
    <property type="project" value="InterPro"/>
</dbReference>
<dbReference type="Gene3D" id="3.30.730.10">
    <property type="entry name" value="AP2/ERF domain"/>
    <property type="match status" value="1"/>
</dbReference>
<dbReference type="PANTHER" id="PTHR23257">
    <property type="entry name" value="SERINE-THREONINE PROTEIN KINASE"/>
    <property type="match status" value="1"/>
</dbReference>
<keyword evidence="10" id="KW-1185">Reference proteome</keyword>
<dbReference type="SMART" id="SM00220">
    <property type="entry name" value="S_TKc"/>
    <property type="match status" value="1"/>
</dbReference>
<dbReference type="Pfam" id="PF00847">
    <property type="entry name" value="AP2"/>
    <property type="match status" value="1"/>
</dbReference>
<dbReference type="EMBL" id="CAJGYO010000003">
    <property type="protein sequence ID" value="CAD6217099.1"/>
    <property type="molecule type" value="Genomic_DNA"/>
</dbReference>
<feature type="domain" description="Protein kinase" evidence="7">
    <location>
        <begin position="656"/>
        <end position="971"/>
    </location>
</feature>
<evidence type="ECO:0000256" key="3">
    <source>
        <dbReference type="ARBA" id="ARBA00023125"/>
    </source>
</evidence>
<dbReference type="FunFam" id="3.30.730.10:FF:000001">
    <property type="entry name" value="Ethylene-responsive transcription factor 2"/>
    <property type="match status" value="1"/>
</dbReference>
<dbReference type="PRINTS" id="PR00367">
    <property type="entry name" value="ETHRSPELEMNT"/>
</dbReference>
<dbReference type="GO" id="GO:0005737">
    <property type="term" value="C:cytoplasm"/>
    <property type="evidence" value="ECO:0007669"/>
    <property type="project" value="TreeGrafter"/>
</dbReference>
<evidence type="ECO:0000259" key="8">
    <source>
        <dbReference type="PROSITE" id="PS51032"/>
    </source>
</evidence>
<evidence type="ECO:0000256" key="4">
    <source>
        <dbReference type="ARBA" id="ARBA00023163"/>
    </source>
</evidence>
<accession>A0A811N6F0</accession>
<dbReference type="GO" id="GO:0005524">
    <property type="term" value="F:ATP binding"/>
    <property type="evidence" value="ECO:0007669"/>
    <property type="project" value="InterPro"/>
</dbReference>
<keyword evidence="5" id="KW-0539">Nucleus</keyword>
<dbReference type="GO" id="GO:0007165">
    <property type="term" value="P:signal transduction"/>
    <property type="evidence" value="ECO:0007669"/>
    <property type="project" value="TreeGrafter"/>
</dbReference>
<dbReference type="CDD" id="cd13999">
    <property type="entry name" value="STKc_MAP3K-like"/>
    <property type="match status" value="1"/>
</dbReference>
<dbReference type="PANTHER" id="PTHR23257:SF795">
    <property type="entry name" value="PROTEIN KINASE DOMAIN-CONTAINING PROTEIN"/>
    <property type="match status" value="1"/>
</dbReference>
<keyword evidence="3" id="KW-0238">DNA-binding</keyword>
<dbReference type="GO" id="GO:0004672">
    <property type="term" value="F:protein kinase activity"/>
    <property type="evidence" value="ECO:0007669"/>
    <property type="project" value="InterPro"/>
</dbReference>
<dbReference type="Pfam" id="PF07714">
    <property type="entry name" value="PK_Tyr_Ser-Thr"/>
    <property type="match status" value="1"/>
</dbReference>
<comment type="caution">
    <text evidence="9">The sequence shown here is derived from an EMBL/GenBank/DDBJ whole genome shotgun (WGS) entry which is preliminary data.</text>
</comment>
<proteinExistence type="predicted"/>
<feature type="region of interest" description="Disordered" evidence="6">
    <location>
        <begin position="417"/>
        <end position="441"/>
    </location>
</feature>
<evidence type="ECO:0000256" key="1">
    <source>
        <dbReference type="ARBA" id="ARBA00004123"/>
    </source>
</evidence>
<dbReference type="FunFam" id="3.30.200.20:FF:000618">
    <property type="entry name" value="Serine/threonine-protein kinase CTR1"/>
    <property type="match status" value="1"/>
</dbReference>
<dbReference type="InterPro" id="IPR000719">
    <property type="entry name" value="Prot_kinase_dom"/>
</dbReference>
<dbReference type="InterPro" id="IPR016177">
    <property type="entry name" value="DNA-bd_dom_sf"/>
</dbReference>
<dbReference type="Pfam" id="PF00564">
    <property type="entry name" value="PB1"/>
    <property type="match status" value="1"/>
</dbReference>
<keyword evidence="4" id="KW-0804">Transcription</keyword>
<organism evidence="9 10">
    <name type="scientific">Miscanthus lutarioriparius</name>
    <dbReference type="NCBI Taxonomy" id="422564"/>
    <lineage>
        <taxon>Eukaryota</taxon>
        <taxon>Viridiplantae</taxon>
        <taxon>Streptophyta</taxon>
        <taxon>Embryophyta</taxon>
        <taxon>Tracheophyta</taxon>
        <taxon>Spermatophyta</taxon>
        <taxon>Magnoliopsida</taxon>
        <taxon>Liliopsida</taxon>
        <taxon>Poales</taxon>
        <taxon>Poaceae</taxon>
        <taxon>PACMAD clade</taxon>
        <taxon>Panicoideae</taxon>
        <taxon>Andropogonodae</taxon>
        <taxon>Andropogoneae</taxon>
        <taxon>Saccharinae</taxon>
        <taxon>Miscanthus</taxon>
    </lineage>
</organism>
<sequence length="1274" mass="142288">MSKNAVYSPCNLQTIGTGGPDAGHISPSEALPPGVPNISPKPVFFVTTGKTQLLNYSFRTGEEFALEFMQDRANTRKPLVSITSDDRNIKTSYTPWGEEANISGDKPSKKLLTFPSISETHQQTNKRYQQEIYNSGSTRMKFLCNFGGRFLPRPVDGKLRYVGGEKHLIQISQGLSWQELISKTTKLIRQAHIVKYHLPGEQVNVLISVASDDDVYHMIDECIVLEESKERSTMYLFTDEDDEHHVHFVVGSSSDEDTEAQYIALINGYRYTGPGEKLSARGPGSASASDLDQLMFDIDDAGSLTGTGRTEEASACLRSKHSQNIVTETSKESRIPLHKFPPIIMEQMTNQDCAIQSNKGEASSYPTRKQSRNVNLASSMPLEFTYPSKWEQNGSNSTSRQIPELHRTATDISKIGHNAERDKERDYQKPVHKWPSSDESMINTRCSSQEDIIPYSDTDQLNKIRSTKLQNRTEWLAPTQISGSNEAGTHILWDDTHINVTNPYTHEQVFSVNTTGCIEHILPDVMHTDVAKKDNLSMPMVYDSEMACSPRPFTSSDNKAAELQKNRHVHASGEKQQASPDSRQQDIQIARSTSLGGEGNHMQIGSLSEEVTENFPSSISELEVHETRENKQALPANATLDRDIISNVQVISNEDLEDLQEMGSGAFGTVFHGRWRGTDVAIKRIKNSCFMYSSPETDKLIVEFWREAAILSKLHHPNVLAFYGIVNNGPGGTLATVTEFMASGSLKKVLLHKQKLLDRRKRITLAMDVAIGMEYLHSKDIIHFDLKCDNLLVNLNDPSRPICKVSDFGLSKVKQTTMVSGGMRGTLPWMAPEMLEMSSNMVSTKVDVYSFGIIMWEILTGQEPYAGMHHGGVIGGILSNTLRPPVPASCDPQWRELMERRKVTADDLWTESGSSKSGKNWKRKSSWEFGEDDNDDFEADFEGFVDGDSEEDEFQMNSSNLVVGFNVHTAKVASRKRRTQYSGIRRRPWGKWAAEIRDPCKGVRVWLGTYSTAEEAARAYDMAAWRIRGKKAKVNFPDAITHPEKRRGRVTQPGKKITSQEVLKLDDTSVDHVISAGSSTDDATVIKLELPDSASLPPMSSAWLDAFELNQVNELSYLEAEGKRVAEEIVGVTDMVFGNGEARTADDFGYYEPFPNFMQLPYIEGNSYENIDALFSTVAPVQEGVNIDVSGVSTTCQWTTVFTETQQLKDHSFRLGRGKVMLYLATVGLMEAPVLVVKFNPTEPIQLVHECLNVPTLKRSSWGSKGVPGEWREI</sequence>